<accession>A0AA38K7Q8</accession>
<dbReference type="AlphaFoldDB" id="A0AA38K7Q8"/>
<evidence type="ECO:0000256" key="2">
    <source>
        <dbReference type="ARBA" id="ARBA00022571"/>
    </source>
</evidence>
<evidence type="ECO:0000256" key="5">
    <source>
        <dbReference type="ARBA" id="ARBA00022813"/>
    </source>
</evidence>
<keyword evidence="5" id="KW-0068">Autocatalytic cleavage</keyword>
<protein>
    <submittedName>
        <fullName evidence="9">Arginine biosynthesis protein ArgJ</fullName>
    </submittedName>
</protein>
<keyword evidence="2" id="KW-0055">Arginine biosynthesis</keyword>
<dbReference type="PANTHER" id="PTHR23100">
    <property type="entry name" value="ARGININE BIOSYNTHESIS BIFUNCTIONAL PROTEIN ARGJ"/>
    <property type="match status" value="1"/>
</dbReference>
<name>A0AA38K7Q8_9AGAR</name>
<dbReference type="InterPro" id="IPR042195">
    <property type="entry name" value="ArgJ_beta_C"/>
</dbReference>
<organism evidence="9 10">
    <name type="scientific">Lentinula aff. detonsa</name>
    <dbReference type="NCBI Taxonomy" id="2804958"/>
    <lineage>
        <taxon>Eukaryota</taxon>
        <taxon>Fungi</taxon>
        <taxon>Dikarya</taxon>
        <taxon>Basidiomycota</taxon>
        <taxon>Agaricomycotina</taxon>
        <taxon>Agaricomycetes</taxon>
        <taxon>Agaricomycetidae</taxon>
        <taxon>Agaricales</taxon>
        <taxon>Marasmiineae</taxon>
        <taxon>Omphalotaceae</taxon>
        <taxon>Lentinula</taxon>
    </lineage>
</organism>
<evidence type="ECO:0000256" key="4">
    <source>
        <dbReference type="ARBA" id="ARBA00022679"/>
    </source>
</evidence>
<evidence type="ECO:0000256" key="6">
    <source>
        <dbReference type="ARBA" id="ARBA00023128"/>
    </source>
</evidence>
<dbReference type="Gene3D" id="3.30.2330.10">
    <property type="entry name" value="arginine biosynthesis bifunctional protein suprefamily"/>
    <property type="match status" value="1"/>
</dbReference>
<comment type="caution">
    <text evidence="9">The sequence shown here is derived from an EMBL/GenBank/DDBJ whole genome shotgun (WGS) entry which is preliminary data.</text>
</comment>
<dbReference type="GO" id="GO:0006592">
    <property type="term" value="P:ornithine biosynthetic process"/>
    <property type="evidence" value="ECO:0007669"/>
    <property type="project" value="TreeGrafter"/>
</dbReference>
<reference evidence="9" key="1">
    <citation type="submission" date="2022-08" db="EMBL/GenBank/DDBJ databases">
        <authorList>
            <consortium name="DOE Joint Genome Institute"/>
            <person name="Min B."/>
            <person name="Riley R."/>
            <person name="Sierra-Patev S."/>
            <person name="Naranjo-Ortiz M."/>
            <person name="Looney B."/>
            <person name="Konkel Z."/>
            <person name="Slot J.C."/>
            <person name="Sakamoto Y."/>
            <person name="Steenwyk J.L."/>
            <person name="Rokas A."/>
            <person name="Carro J."/>
            <person name="Camarero S."/>
            <person name="Ferreira P."/>
            <person name="Molpeceres G."/>
            <person name="Ruiz-Duenas F.J."/>
            <person name="Serrano A."/>
            <person name="Henrissat B."/>
            <person name="Drula E."/>
            <person name="Hughes K.W."/>
            <person name="Mata J.L."/>
            <person name="Ishikawa N.K."/>
            <person name="Vargas-Isla R."/>
            <person name="Ushijima S."/>
            <person name="Smith C.A."/>
            <person name="Ahrendt S."/>
            <person name="Andreopoulos W."/>
            <person name="He G."/>
            <person name="Labutti K."/>
            <person name="Lipzen A."/>
            <person name="Ng V."/>
            <person name="Sandor L."/>
            <person name="Barry K."/>
            <person name="Martinez A.T."/>
            <person name="Xiao Y."/>
            <person name="Gibbons J.G."/>
            <person name="Terashima K."/>
            <person name="Hibbett D.S."/>
            <person name="Grigoriev I.V."/>
        </authorList>
    </citation>
    <scope>NUCLEOTIDE SEQUENCE</scope>
    <source>
        <strain evidence="9">TFB10291</strain>
    </source>
</reference>
<keyword evidence="6" id="KW-0496">Mitochondrion</keyword>
<dbReference type="GO" id="GO:0004042">
    <property type="term" value="F:L-glutamate N-acetyltransferase activity"/>
    <property type="evidence" value="ECO:0007669"/>
    <property type="project" value="TreeGrafter"/>
</dbReference>
<comment type="similarity">
    <text evidence="1">Belongs to the ArgJ family.</text>
</comment>
<sequence length="180" mass="19759">LQPVLTYAVKPSFNSISVDGDMSTNDTILLLANGAAAEKNGVMLEEIDKETDKEAFEVFKKELTDFTVDLAKLVIRDGQGATKFVTATVKGAPIYEDVHHVTSRISTSALAKTALYREDANWRRVPATTCSVPLSSPLHPNKVSVTYGTTSLPVLVQQLYVLAHSFTPQRIANDHFAQYF</sequence>
<dbReference type="Pfam" id="PF01960">
    <property type="entry name" value="ArgJ"/>
    <property type="match status" value="1"/>
</dbReference>
<dbReference type="GO" id="GO:0004358">
    <property type="term" value="F:L-glutamate N-acetyltransferase activity, acting on acetyl-L-ornithine as donor"/>
    <property type="evidence" value="ECO:0007669"/>
    <property type="project" value="InterPro"/>
</dbReference>
<keyword evidence="4" id="KW-0808">Transferase</keyword>
<keyword evidence="10" id="KW-1185">Reference proteome</keyword>
<evidence type="ECO:0000313" key="10">
    <source>
        <dbReference type="Proteomes" id="UP001163798"/>
    </source>
</evidence>
<feature type="non-terminal residue" evidence="9">
    <location>
        <position position="1"/>
    </location>
</feature>
<keyword evidence="8" id="KW-0012">Acyltransferase</keyword>
<evidence type="ECO:0000313" key="9">
    <source>
        <dbReference type="EMBL" id="KAJ3780624.1"/>
    </source>
</evidence>
<dbReference type="InterPro" id="IPR002813">
    <property type="entry name" value="Arg_biosynth_ArgJ"/>
</dbReference>
<dbReference type="Proteomes" id="UP001163798">
    <property type="component" value="Unassembled WGS sequence"/>
</dbReference>
<evidence type="ECO:0000256" key="1">
    <source>
        <dbReference type="ARBA" id="ARBA00006774"/>
    </source>
</evidence>
<dbReference type="GO" id="GO:0005759">
    <property type="term" value="C:mitochondrial matrix"/>
    <property type="evidence" value="ECO:0007669"/>
    <property type="project" value="TreeGrafter"/>
</dbReference>
<dbReference type="EMBL" id="MU793687">
    <property type="protein sequence ID" value="KAJ3780624.1"/>
    <property type="molecule type" value="Genomic_DNA"/>
</dbReference>
<dbReference type="GO" id="GO:0006526">
    <property type="term" value="P:L-arginine biosynthetic process"/>
    <property type="evidence" value="ECO:0007669"/>
    <property type="project" value="UniProtKB-KW"/>
</dbReference>
<evidence type="ECO:0000256" key="7">
    <source>
        <dbReference type="ARBA" id="ARBA00023268"/>
    </source>
</evidence>
<gene>
    <name evidence="9" type="ORF">GGU10DRAFT_279051</name>
</gene>
<proteinExistence type="inferred from homology"/>
<dbReference type="SUPFAM" id="SSF56266">
    <property type="entry name" value="DmpA/ArgJ-like"/>
    <property type="match status" value="1"/>
</dbReference>
<keyword evidence="3" id="KW-0028">Amino-acid biosynthesis</keyword>
<evidence type="ECO:0000256" key="8">
    <source>
        <dbReference type="ARBA" id="ARBA00023315"/>
    </source>
</evidence>
<dbReference type="Gene3D" id="3.10.20.340">
    <property type="entry name" value="ArgJ beta chain, C-terminal domain"/>
    <property type="match status" value="1"/>
</dbReference>
<keyword evidence="7" id="KW-0511">Multifunctional enzyme</keyword>
<evidence type="ECO:0000256" key="3">
    <source>
        <dbReference type="ARBA" id="ARBA00022605"/>
    </source>
</evidence>
<dbReference type="PANTHER" id="PTHR23100:SF0">
    <property type="entry name" value="ARGININE BIOSYNTHESIS BIFUNCTIONAL PROTEIN ARGJ, MITOCHONDRIAL"/>
    <property type="match status" value="1"/>
</dbReference>
<dbReference type="InterPro" id="IPR016117">
    <property type="entry name" value="ArgJ-like_dom_sf"/>
</dbReference>